<organism evidence="3 4">
    <name type="scientific">Haladaptatus pallidirubidus</name>
    <dbReference type="NCBI Taxonomy" id="1008152"/>
    <lineage>
        <taxon>Archaea</taxon>
        <taxon>Methanobacteriati</taxon>
        <taxon>Methanobacteriota</taxon>
        <taxon>Stenosarchaea group</taxon>
        <taxon>Halobacteria</taxon>
        <taxon>Halobacteriales</taxon>
        <taxon>Haladaptataceae</taxon>
        <taxon>Haladaptatus</taxon>
    </lineage>
</organism>
<gene>
    <name evidence="3" type="ORF">GCM10025751_09650</name>
</gene>
<reference evidence="3 4" key="1">
    <citation type="journal article" date="2019" name="Int. J. Syst. Evol. Microbiol.">
        <title>The Global Catalogue of Microorganisms (GCM) 10K type strain sequencing project: providing services to taxonomists for standard genome sequencing and annotation.</title>
        <authorList>
            <consortium name="The Broad Institute Genomics Platform"/>
            <consortium name="The Broad Institute Genome Sequencing Center for Infectious Disease"/>
            <person name="Wu L."/>
            <person name="Ma J."/>
        </authorList>
    </citation>
    <scope>NUCLEOTIDE SEQUENCE [LARGE SCALE GENOMIC DNA]</scope>
    <source>
        <strain evidence="3 4">JCM 17504</strain>
    </source>
</reference>
<evidence type="ECO:0000259" key="2">
    <source>
        <dbReference type="Pfam" id="PF07760"/>
    </source>
</evidence>
<dbReference type="GeneID" id="68611521"/>
<dbReference type="EMBL" id="BAABKX010000001">
    <property type="protein sequence ID" value="GAA5044016.1"/>
    <property type="molecule type" value="Genomic_DNA"/>
</dbReference>
<dbReference type="AlphaFoldDB" id="A0AAV3UEV7"/>
<feature type="transmembrane region" description="Helical" evidence="1">
    <location>
        <begin position="20"/>
        <end position="39"/>
    </location>
</feature>
<comment type="caution">
    <text evidence="3">The sequence shown here is derived from an EMBL/GenBank/DDBJ whole genome shotgun (WGS) entry which is preliminary data.</text>
</comment>
<keyword evidence="4" id="KW-1185">Reference proteome</keyword>
<dbReference type="Proteomes" id="UP001501729">
    <property type="component" value="Unassembled WGS sequence"/>
</dbReference>
<accession>A0AAV3UEV7</accession>
<feature type="transmembrane region" description="Helical" evidence="1">
    <location>
        <begin position="180"/>
        <end position="202"/>
    </location>
</feature>
<proteinExistence type="predicted"/>
<keyword evidence="1" id="KW-1133">Transmembrane helix</keyword>
<dbReference type="Pfam" id="PF07760">
    <property type="entry name" value="DUF1616"/>
    <property type="match status" value="1"/>
</dbReference>
<feature type="domain" description="DUF1616" evidence="2">
    <location>
        <begin position="30"/>
        <end position="337"/>
    </location>
</feature>
<protein>
    <recommendedName>
        <fullName evidence="2">DUF1616 domain-containing protein</fullName>
    </recommendedName>
</protein>
<evidence type="ECO:0000256" key="1">
    <source>
        <dbReference type="SAM" id="Phobius"/>
    </source>
</evidence>
<dbReference type="InterPro" id="IPR014495">
    <property type="entry name" value="UCP018671"/>
</dbReference>
<keyword evidence="1" id="KW-0812">Transmembrane</keyword>
<dbReference type="PIRSF" id="PIRSF018671">
    <property type="entry name" value="UCP018671"/>
    <property type="match status" value="1"/>
</dbReference>
<keyword evidence="1" id="KW-0472">Membrane</keyword>
<dbReference type="InterPro" id="IPR011674">
    <property type="entry name" value="DUF1616"/>
</dbReference>
<evidence type="ECO:0000313" key="3">
    <source>
        <dbReference type="EMBL" id="GAA5044016.1"/>
    </source>
</evidence>
<evidence type="ECO:0000313" key="4">
    <source>
        <dbReference type="Proteomes" id="UP001501729"/>
    </source>
</evidence>
<feature type="transmembrane region" description="Helical" evidence="1">
    <location>
        <begin position="98"/>
        <end position="118"/>
    </location>
</feature>
<feature type="transmembrane region" description="Helical" evidence="1">
    <location>
        <begin position="125"/>
        <end position="145"/>
    </location>
</feature>
<feature type="transmembrane region" description="Helical" evidence="1">
    <location>
        <begin position="48"/>
        <end position="70"/>
    </location>
</feature>
<sequence length="344" mass="37358">MSHETNDSWWAKLTRPVLEFPLDLVMVGIAVALAAFPLYQSEIHGTPLAVALGLPVALFAPGYAVVSLLFPGTGPSHRSAQSFPSRLRREGITVGERLALSFGVSLSLLPLFGLALALAGFSFTLFTVLFGLVSLTLVTTVFAAIRRLTLPADDRFSISIRGGLSRLSTALFDSETGTDVALNLVLALSVVVALSAVGYAFVAPQDGEQFSRLSLLTQTEDGEFVAENYPESFTPGETQPVYVSVTNHEEERVEYTVVAELQRVEQRPGGSARILEQQELERFDQRVSAGESWRTQHDIAPTMAGDNLRVVYLLYKGDPPTDPTINNADEHAYIWITVGTNGTE</sequence>
<name>A0AAV3UEV7_9EURY</name>
<dbReference type="RefSeq" id="WP_227775748.1">
    <property type="nucleotide sequence ID" value="NZ_BAABKX010000001.1"/>
</dbReference>